<keyword evidence="5 7" id="KW-1133">Transmembrane helix</keyword>
<proteinExistence type="inferred from homology"/>
<dbReference type="Proteomes" id="UP000521313">
    <property type="component" value="Unassembled WGS sequence"/>
</dbReference>
<feature type="transmembrane region" description="Helical" evidence="7">
    <location>
        <begin position="48"/>
        <end position="70"/>
    </location>
</feature>
<evidence type="ECO:0000256" key="4">
    <source>
        <dbReference type="ARBA" id="ARBA00022692"/>
    </source>
</evidence>
<keyword evidence="3" id="KW-1003">Cell membrane</keyword>
<dbReference type="PANTHER" id="PTHR43663">
    <property type="entry name" value="CHROMATE TRANSPORT PROTEIN-RELATED"/>
    <property type="match status" value="1"/>
</dbReference>
<dbReference type="InterPro" id="IPR003370">
    <property type="entry name" value="Chromate_transpt"/>
</dbReference>
<evidence type="ECO:0000256" key="2">
    <source>
        <dbReference type="ARBA" id="ARBA00005262"/>
    </source>
</evidence>
<dbReference type="GO" id="GO:0015109">
    <property type="term" value="F:chromate transmembrane transporter activity"/>
    <property type="evidence" value="ECO:0007669"/>
    <property type="project" value="InterPro"/>
</dbReference>
<comment type="subcellular location">
    <subcellularLocation>
        <location evidence="1">Cell membrane</location>
        <topology evidence="1">Multi-pass membrane protein</topology>
    </subcellularLocation>
</comment>
<evidence type="ECO:0000256" key="7">
    <source>
        <dbReference type="SAM" id="Phobius"/>
    </source>
</evidence>
<dbReference type="EMBL" id="JACHHD010000012">
    <property type="protein sequence ID" value="MBB5185247.1"/>
    <property type="molecule type" value="Genomic_DNA"/>
</dbReference>
<name>A0A7W8D115_9FIRM</name>
<protein>
    <submittedName>
        <fullName evidence="8">Chromate transporter</fullName>
    </submittedName>
</protein>
<evidence type="ECO:0000313" key="9">
    <source>
        <dbReference type="Proteomes" id="UP000521313"/>
    </source>
</evidence>
<comment type="caution">
    <text evidence="8">The sequence shown here is derived from an EMBL/GenBank/DDBJ whole genome shotgun (WGS) entry which is preliminary data.</text>
</comment>
<evidence type="ECO:0000256" key="6">
    <source>
        <dbReference type="ARBA" id="ARBA00023136"/>
    </source>
</evidence>
<evidence type="ECO:0000313" key="8">
    <source>
        <dbReference type="EMBL" id="MBB5185247.1"/>
    </source>
</evidence>
<feature type="transmembrane region" description="Helical" evidence="7">
    <location>
        <begin position="105"/>
        <end position="127"/>
    </location>
</feature>
<gene>
    <name evidence="8" type="ORF">HNQ43_001300</name>
</gene>
<evidence type="ECO:0000256" key="3">
    <source>
        <dbReference type="ARBA" id="ARBA00022475"/>
    </source>
</evidence>
<dbReference type="PANTHER" id="PTHR43663:SF1">
    <property type="entry name" value="CHROMATE TRANSPORTER"/>
    <property type="match status" value="1"/>
</dbReference>
<dbReference type="InterPro" id="IPR052518">
    <property type="entry name" value="CHR_Transporter"/>
</dbReference>
<feature type="transmembrane region" description="Helical" evidence="7">
    <location>
        <begin position="139"/>
        <end position="172"/>
    </location>
</feature>
<feature type="transmembrane region" description="Helical" evidence="7">
    <location>
        <begin position="77"/>
        <end position="99"/>
    </location>
</feature>
<dbReference type="Pfam" id="PF02417">
    <property type="entry name" value="Chromate_transp"/>
    <property type="match status" value="1"/>
</dbReference>
<accession>A0A7W8D115</accession>
<sequence>MKTYIELFWTFTKIGAFTFGGGYAMLPLLQKEIVDTKHWATEEELMDYFAVGQCTPGIIAVNTATFVGYYKKGILGGIIATLGIVFPSIVIILLIASILQNFADLAIVQHALAGIQIAVCVLILNAVIKLAKTGIKDKLGLLIFIVALILTYFSIVSTVWIVILAGAAGLLIQTIRMKKGDKS</sequence>
<keyword evidence="4 7" id="KW-0812">Transmembrane</keyword>
<evidence type="ECO:0000256" key="1">
    <source>
        <dbReference type="ARBA" id="ARBA00004651"/>
    </source>
</evidence>
<comment type="similarity">
    <text evidence="2">Belongs to the chromate ion transporter (CHR) (TC 2.A.51) family.</text>
</comment>
<evidence type="ECO:0000256" key="5">
    <source>
        <dbReference type="ARBA" id="ARBA00022989"/>
    </source>
</evidence>
<keyword evidence="6 7" id="KW-0472">Membrane</keyword>
<reference evidence="8 9" key="1">
    <citation type="submission" date="2020-08" db="EMBL/GenBank/DDBJ databases">
        <title>Genomic Encyclopedia of Type Strains, Phase IV (KMG-IV): sequencing the most valuable type-strain genomes for metagenomic binning, comparative biology and taxonomic classification.</title>
        <authorList>
            <person name="Goeker M."/>
        </authorList>
    </citation>
    <scope>NUCLEOTIDE SEQUENCE [LARGE SCALE GENOMIC DNA]</scope>
    <source>
        <strain evidence="8 9">DSM 26963</strain>
    </source>
</reference>
<dbReference type="RefSeq" id="WP_183375984.1">
    <property type="nucleotide sequence ID" value="NZ_JACHHD010000012.1"/>
</dbReference>
<feature type="transmembrane region" description="Helical" evidence="7">
    <location>
        <begin position="7"/>
        <end position="28"/>
    </location>
</feature>
<dbReference type="AlphaFoldDB" id="A0A7W8D115"/>
<dbReference type="GO" id="GO:0005886">
    <property type="term" value="C:plasma membrane"/>
    <property type="evidence" value="ECO:0007669"/>
    <property type="project" value="UniProtKB-SubCell"/>
</dbReference>
<organism evidence="8 9">
    <name type="scientific">Faecalicoccus acidiformans</name>
    <dbReference type="NCBI Taxonomy" id="915173"/>
    <lineage>
        <taxon>Bacteria</taxon>
        <taxon>Bacillati</taxon>
        <taxon>Bacillota</taxon>
        <taxon>Erysipelotrichia</taxon>
        <taxon>Erysipelotrichales</taxon>
        <taxon>Erysipelotrichaceae</taxon>
        <taxon>Faecalicoccus</taxon>
    </lineage>
</organism>